<evidence type="ECO:0000313" key="2">
    <source>
        <dbReference type="Proteomes" id="UP000789920"/>
    </source>
</evidence>
<sequence>MLYKIVNILYKHVYNFLNQRKEYAIANELLKKTIQLGTLLAKSYNIPASSDESDSFDSSDLNYDNNELDSQDIENINLSLIQNPIVNARKGAQCKQSLKDYM</sequence>
<feature type="non-terminal residue" evidence="1">
    <location>
        <position position="102"/>
    </location>
</feature>
<proteinExistence type="predicted"/>
<gene>
    <name evidence="1" type="ORF">RPERSI_LOCUS4311</name>
</gene>
<protein>
    <submittedName>
        <fullName evidence="1">24521_t:CDS:1</fullName>
    </submittedName>
</protein>
<reference evidence="1" key="1">
    <citation type="submission" date="2021-06" db="EMBL/GenBank/DDBJ databases">
        <authorList>
            <person name="Kallberg Y."/>
            <person name="Tangrot J."/>
            <person name="Rosling A."/>
        </authorList>
    </citation>
    <scope>NUCLEOTIDE SEQUENCE</scope>
    <source>
        <strain evidence="1">MA461A</strain>
    </source>
</reference>
<dbReference type="Proteomes" id="UP000789920">
    <property type="component" value="Unassembled WGS sequence"/>
</dbReference>
<evidence type="ECO:0000313" key="1">
    <source>
        <dbReference type="EMBL" id="CAG8559680.1"/>
    </source>
</evidence>
<name>A0ACA9M0J8_9GLOM</name>
<keyword evidence="2" id="KW-1185">Reference proteome</keyword>
<comment type="caution">
    <text evidence="1">The sequence shown here is derived from an EMBL/GenBank/DDBJ whole genome shotgun (WGS) entry which is preliminary data.</text>
</comment>
<accession>A0ACA9M0J8</accession>
<organism evidence="1 2">
    <name type="scientific">Racocetra persica</name>
    <dbReference type="NCBI Taxonomy" id="160502"/>
    <lineage>
        <taxon>Eukaryota</taxon>
        <taxon>Fungi</taxon>
        <taxon>Fungi incertae sedis</taxon>
        <taxon>Mucoromycota</taxon>
        <taxon>Glomeromycotina</taxon>
        <taxon>Glomeromycetes</taxon>
        <taxon>Diversisporales</taxon>
        <taxon>Gigasporaceae</taxon>
        <taxon>Racocetra</taxon>
    </lineage>
</organism>
<dbReference type="EMBL" id="CAJVQC010005851">
    <property type="protein sequence ID" value="CAG8559680.1"/>
    <property type="molecule type" value="Genomic_DNA"/>
</dbReference>